<dbReference type="InterPro" id="IPR000719">
    <property type="entry name" value="Prot_kinase_dom"/>
</dbReference>
<evidence type="ECO:0000313" key="6">
    <source>
        <dbReference type="Proteomes" id="UP000241890"/>
    </source>
</evidence>
<dbReference type="InterPro" id="IPR008271">
    <property type="entry name" value="Ser/Thr_kinase_AS"/>
</dbReference>
<dbReference type="PROSITE" id="PS00108">
    <property type="entry name" value="PROTEIN_KINASE_ST"/>
    <property type="match status" value="1"/>
</dbReference>
<dbReference type="AlphaFoldDB" id="A0A2R5GAL8"/>
<evidence type="ECO:0000256" key="1">
    <source>
        <dbReference type="ARBA" id="ARBA00022741"/>
    </source>
</evidence>
<gene>
    <name evidence="5" type="ORF">FCC1311_030102</name>
</gene>
<dbReference type="PROSITE" id="PS50011">
    <property type="entry name" value="PROTEIN_KINASE_DOM"/>
    <property type="match status" value="1"/>
</dbReference>
<dbReference type="GO" id="GO:0005524">
    <property type="term" value="F:ATP binding"/>
    <property type="evidence" value="ECO:0007669"/>
    <property type="project" value="UniProtKB-KW"/>
</dbReference>
<keyword evidence="1" id="KW-0547">Nucleotide-binding</keyword>
<keyword evidence="5" id="KW-0808">Transferase</keyword>
<dbReference type="Pfam" id="PF00069">
    <property type="entry name" value="Pkinase"/>
    <property type="match status" value="1"/>
</dbReference>
<accession>A0A2R5GAL8</accession>
<comment type="caution">
    <text evidence="5">The sequence shown here is derived from an EMBL/GenBank/DDBJ whole genome shotgun (WGS) entry which is preliminary data.</text>
</comment>
<evidence type="ECO:0000313" key="5">
    <source>
        <dbReference type="EMBL" id="GBG26788.1"/>
    </source>
</evidence>
<dbReference type="SMART" id="SM00220">
    <property type="entry name" value="S_TKc"/>
    <property type="match status" value="1"/>
</dbReference>
<keyword evidence="6" id="KW-1185">Reference proteome</keyword>
<dbReference type="OrthoDB" id="200943at2759"/>
<keyword evidence="5" id="KW-0418">Kinase</keyword>
<proteinExistence type="predicted"/>
<dbReference type="PANTHER" id="PTHR48012">
    <property type="entry name" value="STERILE20-LIKE KINASE, ISOFORM B-RELATED"/>
    <property type="match status" value="1"/>
</dbReference>
<feature type="region of interest" description="Disordered" evidence="3">
    <location>
        <begin position="176"/>
        <end position="200"/>
    </location>
</feature>
<reference evidence="5 6" key="1">
    <citation type="submission" date="2017-12" db="EMBL/GenBank/DDBJ databases">
        <title>Sequencing, de novo assembly and annotation of complete genome of a new Thraustochytrid species, strain FCC1311.</title>
        <authorList>
            <person name="Sedici K."/>
            <person name="Godart F."/>
            <person name="Aiese Cigliano R."/>
            <person name="Sanseverino W."/>
            <person name="Barakat M."/>
            <person name="Ortet P."/>
            <person name="Marechal E."/>
            <person name="Cagnac O."/>
            <person name="Amato A."/>
        </authorList>
    </citation>
    <scope>NUCLEOTIDE SEQUENCE [LARGE SCALE GENOMIC DNA]</scope>
</reference>
<dbReference type="Proteomes" id="UP000241890">
    <property type="component" value="Unassembled WGS sequence"/>
</dbReference>
<name>A0A2R5GAL8_9STRA</name>
<dbReference type="InParanoid" id="A0A2R5GAL8"/>
<organism evidence="5 6">
    <name type="scientific">Hondaea fermentalgiana</name>
    <dbReference type="NCBI Taxonomy" id="2315210"/>
    <lineage>
        <taxon>Eukaryota</taxon>
        <taxon>Sar</taxon>
        <taxon>Stramenopiles</taxon>
        <taxon>Bigyra</taxon>
        <taxon>Labyrinthulomycetes</taxon>
        <taxon>Thraustochytrida</taxon>
        <taxon>Thraustochytriidae</taxon>
        <taxon>Hondaea</taxon>
    </lineage>
</organism>
<dbReference type="PANTHER" id="PTHR48012:SF2">
    <property type="entry name" value="STERILE20-LIKE KINASE, ISOFORM B"/>
    <property type="match status" value="1"/>
</dbReference>
<dbReference type="InterPro" id="IPR050629">
    <property type="entry name" value="STE20/SPS1-PAK"/>
</dbReference>
<dbReference type="InterPro" id="IPR011009">
    <property type="entry name" value="Kinase-like_dom_sf"/>
</dbReference>
<feature type="domain" description="Protein kinase" evidence="4">
    <location>
        <begin position="1"/>
        <end position="144"/>
    </location>
</feature>
<evidence type="ECO:0000256" key="2">
    <source>
        <dbReference type="ARBA" id="ARBA00022840"/>
    </source>
</evidence>
<dbReference type="GO" id="GO:0004674">
    <property type="term" value="F:protein serine/threonine kinase activity"/>
    <property type="evidence" value="ECO:0007669"/>
    <property type="project" value="TreeGrafter"/>
</dbReference>
<dbReference type="Gene3D" id="1.10.510.10">
    <property type="entry name" value="Transferase(Phosphotransferase) domain 1"/>
    <property type="match status" value="1"/>
</dbReference>
<evidence type="ECO:0000259" key="4">
    <source>
        <dbReference type="PROSITE" id="PS50011"/>
    </source>
</evidence>
<evidence type="ECO:0000256" key="3">
    <source>
        <dbReference type="SAM" id="MobiDB-lite"/>
    </source>
</evidence>
<dbReference type="GO" id="GO:0005737">
    <property type="term" value="C:cytoplasm"/>
    <property type="evidence" value="ECO:0007669"/>
    <property type="project" value="TreeGrafter"/>
</dbReference>
<protein>
    <submittedName>
        <fullName evidence="5">Protein kinase, putative</fullName>
    </submittedName>
</protein>
<keyword evidence="2" id="KW-0067">ATP-binding</keyword>
<dbReference type="EMBL" id="BEYU01000023">
    <property type="protein sequence ID" value="GBG26788.1"/>
    <property type="molecule type" value="Genomic_DNA"/>
</dbReference>
<dbReference type="SUPFAM" id="SSF56112">
    <property type="entry name" value="Protein kinase-like (PK-like)"/>
    <property type="match status" value="1"/>
</dbReference>
<sequence length="200" mass="22175">MVNPTNNLIHRDIKAGNILLTDDGKAKLGDFGVAAQLSTMQSKRTTMTGAPYWMAPEVMLEDRYNSKCDIWSLGITIIEMAQGRPPHSQIHPLRVVFVIPSKSPPTLDDSSLWSEDMQDFLSMCLVKDPLERSTATKLMDHPFVADRIVDLTDSSVSSDTLLELVEANLETIEQRRAQRTAGDGSTLPSSSRQDTLRSSK</sequence>